<feature type="transmembrane region" description="Helical" evidence="6">
    <location>
        <begin position="149"/>
        <end position="169"/>
    </location>
</feature>
<dbReference type="GO" id="GO:0005315">
    <property type="term" value="F:phosphate transmembrane transporter activity"/>
    <property type="evidence" value="ECO:0007669"/>
    <property type="project" value="InterPro"/>
</dbReference>
<keyword evidence="5 6" id="KW-0472">Membrane</keyword>
<keyword evidence="2" id="KW-0813">Transport</keyword>
<feature type="transmembrane region" description="Helical" evidence="6">
    <location>
        <begin position="309"/>
        <end position="335"/>
    </location>
</feature>
<organism evidence="7 8">
    <name type="scientific">Pseudoflavonifractor capillosus</name>
    <dbReference type="NCBI Taxonomy" id="106588"/>
    <lineage>
        <taxon>Bacteria</taxon>
        <taxon>Bacillati</taxon>
        <taxon>Bacillota</taxon>
        <taxon>Clostridia</taxon>
        <taxon>Eubacteriales</taxon>
        <taxon>Oscillospiraceae</taxon>
        <taxon>Pseudoflavonifractor</taxon>
    </lineage>
</organism>
<protein>
    <submittedName>
        <fullName evidence="7">Inorganic phosphate transporter</fullName>
    </submittedName>
</protein>
<reference evidence="7" key="2">
    <citation type="submission" date="2021-09" db="EMBL/GenBank/DDBJ databases">
        <authorList>
            <person name="Gilroy R."/>
        </authorList>
    </citation>
    <scope>NUCLEOTIDE SEQUENCE</scope>
    <source>
        <strain evidence="7">CHK179-5677</strain>
    </source>
</reference>
<evidence type="ECO:0000256" key="5">
    <source>
        <dbReference type="ARBA" id="ARBA00023136"/>
    </source>
</evidence>
<evidence type="ECO:0000256" key="6">
    <source>
        <dbReference type="SAM" id="Phobius"/>
    </source>
</evidence>
<feature type="transmembrane region" description="Helical" evidence="6">
    <location>
        <begin position="12"/>
        <end position="34"/>
    </location>
</feature>
<feature type="transmembrane region" description="Helical" evidence="6">
    <location>
        <begin position="55"/>
        <end position="73"/>
    </location>
</feature>
<feature type="transmembrane region" description="Helical" evidence="6">
    <location>
        <begin position="267"/>
        <end position="289"/>
    </location>
</feature>
<sequence length="338" mass="34139">MPLSLFDFLCRTAASPALAATVLLLLAVILVNGWTDAPNAIASAVVSGALPFRRAAWLAAACNLLGSLWAAAAGGAVSETIFSIADFGRSTSAALAVLCAAMAAIVCWAVLAWRFGIPTSESHALVAGLSGAAAALPGGLSNLGTGPWLRVTAGLVLSVVLGAVLGRTISGRMEKSQFSSSRLAVGQVCAAGAMAFLHGAQDGQKFMGVFLLGAALAQGRQDWETFPRPLWLALLCGCVMALGTALGGKRIVASLGRAAPLTPKSGLAADLGGGLCLLLCTLLGLPVSTTHVKTAAILGAGRGGDPRPVLAMVLAWLLTFPGCILLGFAAARLFLILL</sequence>
<dbReference type="InterPro" id="IPR001204">
    <property type="entry name" value="Phos_transporter"/>
</dbReference>
<feature type="transmembrane region" description="Helical" evidence="6">
    <location>
        <begin position="181"/>
        <end position="200"/>
    </location>
</feature>
<evidence type="ECO:0000256" key="3">
    <source>
        <dbReference type="ARBA" id="ARBA00022692"/>
    </source>
</evidence>
<feature type="transmembrane region" description="Helical" evidence="6">
    <location>
        <begin position="230"/>
        <end position="247"/>
    </location>
</feature>
<dbReference type="GO" id="GO:0016020">
    <property type="term" value="C:membrane"/>
    <property type="evidence" value="ECO:0007669"/>
    <property type="project" value="UniProtKB-SubCell"/>
</dbReference>
<dbReference type="PANTHER" id="PTHR11101:SF80">
    <property type="entry name" value="PHOSPHATE TRANSPORTER"/>
    <property type="match status" value="1"/>
</dbReference>
<evidence type="ECO:0000313" key="7">
    <source>
        <dbReference type="EMBL" id="HJG86952.1"/>
    </source>
</evidence>
<feature type="transmembrane region" description="Helical" evidence="6">
    <location>
        <begin position="93"/>
        <end position="113"/>
    </location>
</feature>
<dbReference type="AlphaFoldDB" id="A0A921MMG8"/>
<dbReference type="EMBL" id="DYUC01000080">
    <property type="protein sequence ID" value="HJG86952.1"/>
    <property type="molecule type" value="Genomic_DNA"/>
</dbReference>
<dbReference type="PANTHER" id="PTHR11101">
    <property type="entry name" value="PHOSPHATE TRANSPORTER"/>
    <property type="match status" value="1"/>
</dbReference>
<dbReference type="Pfam" id="PF01384">
    <property type="entry name" value="PHO4"/>
    <property type="match status" value="2"/>
</dbReference>
<evidence type="ECO:0000313" key="8">
    <source>
        <dbReference type="Proteomes" id="UP000760668"/>
    </source>
</evidence>
<proteinExistence type="predicted"/>
<dbReference type="Proteomes" id="UP000760668">
    <property type="component" value="Unassembled WGS sequence"/>
</dbReference>
<keyword evidence="3 6" id="KW-0812">Transmembrane</keyword>
<comment type="subcellular location">
    <subcellularLocation>
        <location evidence="1">Membrane</location>
        <topology evidence="1">Multi-pass membrane protein</topology>
    </subcellularLocation>
</comment>
<evidence type="ECO:0000256" key="4">
    <source>
        <dbReference type="ARBA" id="ARBA00022989"/>
    </source>
</evidence>
<keyword evidence="4 6" id="KW-1133">Transmembrane helix</keyword>
<name>A0A921MMG8_9FIRM</name>
<reference evidence="7" key="1">
    <citation type="journal article" date="2021" name="PeerJ">
        <title>Extensive microbial diversity within the chicken gut microbiome revealed by metagenomics and culture.</title>
        <authorList>
            <person name="Gilroy R."/>
            <person name="Ravi A."/>
            <person name="Getino M."/>
            <person name="Pursley I."/>
            <person name="Horton D.L."/>
            <person name="Alikhan N.F."/>
            <person name="Baker D."/>
            <person name="Gharbi K."/>
            <person name="Hall N."/>
            <person name="Watson M."/>
            <person name="Adriaenssens E.M."/>
            <person name="Foster-Nyarko E."/>
            <person name="Jarju S."/>
            <person name="Secka A."/>
            <person name="Antonio M."/>
            <person name="Oren A."/>
            <person name="Chaudhuri R.R."/>
            <person name="La Ragione R."/>
            <person name="Hildebrand F."/>
            <person name="Pallen M.J."/>
        </authorList>
    </citation>
    <scope>NUCLEOTIDE SEQUENCE</scope>
    <source>
        <strain evidence="7">CHK179-5677</strain>
    </source>
</reference>
<gene>
    <name evidence="7" type="ORF">K8V01_08030</name>
</gene>
<dbReference type="GO" id="GO:0035435">
    <property type="term" value="P:phosphate ion transmembrane transport"/>
    <property type="evidence" value="ECO:0007669"/>
    <property type="project" value="TreeGrafter"/>
</dbReference>
<dbReference type="RefSeq" id="WP_295369793.1">
    <property type="nucleotide sequence ID" value="NZ_DYUC01000080.1"/>
</dbReference>
<comment type="caution">
    <text evidence="7">The sequence shown here is derived from an EMBL/GenBank/DDBJ whole genome shotgun (WGS) entry which is preliminary data.</text>
</comment>
<evidence type="ECO:0000256" key="2">
    <source>
        <dbReference type="ARBA" id="ARBA00022448"/>
    </source>
</evidence>
<accession>A0A921MMG8</accession>
<evidence type="ECO:0000256" key="1">
    <source>
        <dbReference type="ARBA" id="ARBA00004141"/>
    </source>
</evidence>